<gene>
    <name evidence="1" type="ORF">NERG_01932</name>
</gene>
<dbReference type="HOGENOM" id="CLU_2850235_0_0_1"/>
<dbReference type="Proteomes" id="UP000005622">
    <property type="component" value="Unassembled WGS sequence"/>
</dbReference>
<evidence type="ECO:0000313" key="1">
    <source>
        <dbReference type="EMBL" id="EHY64876.1"/>
    </source>
</evidence>
<dbReference type="AlphaFoldDB" id="H8ZEB1"/>
<name>H8ZEB1_NEMA1</name>
<organism evidence="1">
    <name type="scientific">Nematocida ausubeli (strain ATCC PRA-371 / ERTm2)</name>
    <name type="common">Nematode killer fungus</name>
    <dbReference type="NCBI Taxonomy" id="1913371"/>
    <lineage>
        <taxon>Eukaryota</taxon>
        <taxon>Fungi</taxon>
        <taxon>Fungi incertae sedis</taxon>
        <taxon>Microsporidia</taxon>
        <taxon>Nematocida</taxon>
    </lineage>
</organism>
<reference evidence="1" key="1">
    <citation type="submission" date="2011-03" db="EMBL/GenBank/DDBJ databases">
        <title>The Genome Sequence of Nematocida sp1 strain ERTm2.</title>
        <authorList>
            <consortium name="The Broad Institute Genome Sequencing Platform"/>
            <consortium name="The Broad Institute Genome Sequencing Center for Infectious Disease"/>
            <person name="Cuomo C."/>
            <person name="Troemel E."/>
            <person name="Young S.K."/>
            <person name="Zeng Q."/>
            <person name="Gargeya S."/>
            <person name="Fitzgerald M."/>
            <person name="Haas B."/>
            <person name="Abouelleil A."/>
            <person name="Alvarado L."/>
            <person name="Arachchi H.M."/>
            <person name="Berlin A."/>
            <person name="Brown A."/>
            <person name="Chapman S.B."/>
            <person name="Chen Z."/>
            <person name="Dunbar C."/>
            <person name="Freedman E."/>
            <person name="Gearin G."/>
            <person name="Gellesch M."/>
            <person name="Goldberg J."/>
            <person name="Griggs A."/>
            <person name="Gujja S."/>
            <person name="Heilman E.R."/>
            <person name="Heiman D."/>
            <person name="Howarth C."/>
            <person name="Larson L."/>
            <person name="Lui A."/>
            <person name="MacDonald P.J.P."/>
            <person name="Mehta T."/>
            <person name="Montmayeur A."/>
            <person name="Murphy C."/>
            <person name="Neiman D."/>
            <person name="Pearson M."/>
            <person name="Priest M."/>
            <person name="Roberts A."/>
            <person name="Saif S."/>
            <person name="Shea T."/>
            <person name="Shenoy N."/>
            <person name="Sisk P."/>
            <person name="Stolte C."/>
            <person name="Sykes S."/>
            <person name="White J."/>
            <person name="Yandava C."/>
            <person name="Wortman J."/>
            <person name="Nusbaum C."/>
            <person name="Birren B."/>
        </authorList>
    </citation>
    <scope>NUCLEOTIDE SEQUENCE</scope>
    <source>
        <strain evidence="1">ERTm2</strain>
    </source>
</reference>
<dbReference type="EMBL" id="JH604637">
    <property type="protein sequence ID" value="EHY64876.1"/>
    <property type="molecule type" value="Genomic_DNA"/>
</dbReference>
<proteinExistence type="predicted"/>
<protein>
    <submittedName>
        <fullName evidence="1">Uncharacterized protein</fullName>
    </submittedName>
</protein>
<sequence>MESTPSKETKLAVSAKVKVPTLQEQHEIWKNRKILFRRLNSPHIKTAKKATRIIEKSLKDVYLRE</sequence>
<accession>H8ZEB1</accession>